<dbReference type="InterPro" id="IPR035969">
    <property type="entry name" value="Rab-GAP_TBC_sf"/>
</dbReference>
<dbReference type="Gene3D" id="1.10.472.80">
    <property type="entry name" value="Ypt/Rab-GAP domain of gyp1p, domain 3"/>
    <property type="match status" value="1"/>
</dbReference>
<feature type="non-terminal residue" evidence="5">
    <location>
        <position position="1"/>
    </location>
</feature>
<dbReference type="EMBL" id="SKCS01000212">
    <property type="protein sequence ID" value="TNN12773.1"/>
    <property type="molecule type" value="Genomic_DNA"/>
</dbReference>
<dbReference type="GO" id="GO:0005096">
    <property type="term" value="F:GTPase activator activity"/>
    <property type="evidence" value="ECO:0007669"/>
    <property type="project" value="UniProtKB-KW"/>
</dbReference>
<keyword evidence="1" id="KW-0343">GTPase activation</keyword>
<name>A0A4Z2D8F1_SCHJA</name>
<dbReference type="PANTHER" id="PTHR22957:SF502">
    <property type="entry name" value="SMALL G PROTEIN SIGNALING MODULATOR 2-RELATED"/>
    <property type="match status" value="1"/>
</dbReference>
<protein>
    <submittedName>
        <fullName evidence="5">Small G protein signaling modulator 2</fullName>
    </submittedName>
</protein>
<evidence type="ECO:0000256" key="1">
    <source>
        <dbReference type="ARBA" id="ARBA00022468"/>
    </source>
</evidence>
<accession>A0A4Z2D8F1</accession>
<dbReference type="PANTHER" id="PTHR22957">
    <property type="entry name" value="TBC1 DOMAIN FAMILY MEMBER GTPASE-ACTIVATING PROTEIN"/>
    <property type="match status" value="1"/>
</dbReference>
<dbReference type="GO" id="GO:0031410">
    <property type="term" value="C:cytoplasmic vesicle"/>
    <property type="evidence" value="ECO:0007669"/>
    <property type="project" value="UniProtKB-ARBA"/>
</dbReference>
<dbReference type="AlphaFoldDB" id="A0A4Z2D8F1"/>
<dbReference type="InterPro" id="IPR000195">
    <property type="entry name" value="Rab-GAP-TBC_dom"/>
</dbReference>
<feature type="domain" description="Rab-GAP TBC" evidence="3">
    <location>
        <begin position="594"/>
        <end position="879"/>
    </location>
</feature>
<dbReference type="OrthoDB" id="10264062at2759"/>
<dbReference type="SUPFAM" id="SSF47923">
    <property type="entry name" value="Ypt/Rab-GAP domain of gyp1p"/>
    <property type="match status" value="2"/>
</dbReference>
<sequence>DHNSFDKRKELIQALKLNVKTLMEYASVCRSIPEDSIHVISFCELVHECLRIGLRTSPFLFNHNTTTYSLLHKISNHCESALKVINTFEKHCNNNNNNNNSCLYDHHHQHPQQQQQQQQQQRYNSKIAWIHFALIEKLLKTIVQHICSELKECYSSDSIVANECDMNVFLSLIKIKKIRNPSSLLQSSFTNINVDSLYQTRKSTLLYGKNNVMLGDNHNSLGYLELINSTHNLLLRWTSNNLLLQASDIQFYDYHDHDRNVDQCLLNISMNELDNHKVIDKHRRLQYSLSFKNDNVDDYQLGVITVSMNKVEYVHLHQDTTQEYGLILIDLDGIAHPPIRLQGGFNAVYNFLMCLDQGLQPNACLNPSPNSLIESLEDNKTQDNESNEKQQISIKFWSFIDFHNKLNELKENCKQSNNIEPLNEISYHGNDKNEKMINSKNCKTNEVIFKIQHMEISINKNDECILEYNSKQIPMESFNIPDSDDVFKPTETCNQHEDHLCQKEELLDSMDIIDAIKLQLVSRTFNAWLVYTRHMKNIRELLSPLVIHSNRNFSNSFDQYEKLTKAKWNELFLDIPDKQNFDPYCIYECIYYGGCAAELRTEVWPYLLGVYDWKMTNEEKNIINKQLKLHYQEKLQEWIKLEKIIHNIEENETIITSSLSQVDTEKMIENSSSTLLEYNENIIKQFSHVLDSVKKDVVRCDRNNCFYSKFDSHGDRNLATIQRILLTYVWEFLDDEYTQGMCDIVAPLLVLQLDNSITSLNSSHSNNSIVSIMNEQTINYSEEMLLNIEIETYILFKQIMKNRLKKLFAKETATFYMDQKFDHIKSLIQILDPQLISHLQKFSDFTHFYFCYRWFLLDFKREFTYEDVFQIWEVILCAEHVISNDFSLFIALALIQNYRDVISSNHMEFTDILKFFNERAEHHNVEQILNLARYFADTVQKLTSKTNET</sequence>
<evidence type="ECO:0000259" key="3">
    <source>
        <dbReference type="PROSITE" id="PS50086"/>
    </source>
</evidence>
<dbReference type="STRING" id="6182.A0A4Z2D8F1"/>
<dbReference type="Gene3D" id="1.10.8.270">
    <property type="entry name" value="putative rabgap domain of human tbc1 domain family member 14 like domains"/>
    <property type="match status" value="1"/>
</dbReference>
<reference evidence="5 6" key="1">
    <citation type="submission" date="2019-03" db="EMBL/GenBank/DDBJ databases">
        <title>An improved genome assembly of the fluke Schistosoma japonicum.</title>
        <authorList>
            <person name="Hu W."/>
            <person name="Luo F."/>
            <person name="Yin M."/>
            <person name="Mo X."/>
            <person name="Sun C."/>
            <person name="Wu Q."/>
            <person name="Zhu B."/>
            <person name="Xiang M."/>
            <person name="Wang J."/>
            <person name="Wang Y."/>
            <person name="Zhang T."/>
            <person name="Xu B."/>
            <person name="Zheng H."/>
            <person name="Feng Z."/>
        </authorList>
    </citation>
    <scope>NUCLEOTIDE SEQUENCE [LARGE SCALE GENOMIC DNA]</scope>
    <source>
        <strain evidence="5">HuSjv2</strain>
        <tissue evidence="5">Worms</tissue>
    </source>
</reference>
<evidence type="ECO:0000313" key="6">
    <source>
        <dbReference type="Proteomes" id="UP000311919"/>
    </source>
</evidence>
<dbReference type="Pfam" id="PF00566">
    <property type="entry name" value="RabGAP-TBC"/>
    <property type="match status" value="1"/>
</dbReference>
<dbReference type="PROSITE" id="PS50826">
    <property type="entry name" value="RUN"/>
    <property type="match status" value="1"/>
</dbReference>
<dbReference type="Pfam" id="PF12068">
    <property type="entry name" value="PH_RBD"/>
    <property type="match status" value="1"/>
</dbReference>
<dbReference type="InterPro" id="IPR021935">
    <property type="entry name" value="SGSM1/2_RBD"/>
</dbReference>
<dbReference type="SUPFAM" id="SSF140741">
    <property type="entry name" value="RUN domain-like"/>
    <property type="match status" value="1"/>
</dbReference>
<feature type="domain" description="RUN" evidence="4">
    <location>
        <begin position="33"/>
        <end position="188"/>
    </location>
</feature>
<gene>
    <name evidence="5" type="ORF">EWB00_003462</name>
</gene>
<evidence type="ECO:0000259" key="4">
    <source>
        <dbReference type="PROSITE" id="PS50826"/>
    </source>
</evidence>
<dbReference type="Gene3D" id="2.30.29.230">
    <property type="match status" value="1"/>
</dbReference>
<dbReference type="Pfam" id="PF02759">
    <property type="entry name" value="RUN"/>
    <property type="match status" value="1"/>
</dbReference>
<dbReference type="Proteomes" id="UP000311919">
    <property type="component" value="Unassembled WGS sequence"/>
</dbReference>
<comment type="caution">
    <text evidence="5">The sequence shown here is derived from an EMBL/GenBank/DDBJ whole genome shotgun (WGS) entry which is preliminary data.</text>
</comment>
<dbReference type="PROSITE" id="PS50086">
    <property type="entry name" value="TBC_RABGAP"/>
    <property type="match status" value="1"/>
</dbReference>
<proteinExistence type="inferred from homology"/>
<dbReference type="InterPro" id="IPR004012">
    <property type="entry name" value="Run_dom"/>
</dbReference>
<keyword evidence="6" id="KW-1185">Reference proteome</keyword>
<dbReference type="InterPro" id="IPR037213">
    <property type="entry name" value="Run_dom_sf"/>
</dbReference>
<dbReference type="Gene3D" id="1.20.58.900">
    <property type="match status" value="1"/>
</dbReference>
<comment type="similarity">
    <text evidence="2">Belongs to the RUTBC family.</text>
</comment>
<evidence type="ECO:0000313" key="5">
    <source>
        <dbReference type="EMBL" id="TNN12773.1"/>
    </source>
</evidence>
<organism evidence="5 6">
    <name type="scientific">Schistosoma japonicum</name>
    <name type="common">Blood fluke</name>
    <dbReference type="NCBI Taxonomy" id="6182"/>
    <lineage>
        <taxon>Eukaryota</taxon>
        <taxon>Metazoa</taxon>
        <taxon>Spiralia</taxon>
        <taxon>Lophotrochozoa</taxon>
        <taxon>Platyhelminthes</taxon>
        <taxon>Trematoda</taxon>
        <taxon>Digenea</taxon>
        <taxon>Strigeidida</taxon>
        <taxon>Schistosomatoidea</taxon>
        <taxon>Schistosomatidae</taxon>
        <taxon>Schistosoma</taxon>
    </lineage>
</organism>
<evidence type="ECO:0000256" key="2">
    <source>
        <dbReference type="ARBA" id="ARBA00034124"/>
    </source>
</evidence>
<dbReference type="SMART" id="SM00164">
    <property type="entry name" value="TBC"/>
    <property type="match status" value="1"/>
</dbReference>